<evidence type="ECO:0000256" key="2">
    <source>
        <dbReference type="ARBA" id="ARBA00023604"/>
    </source>
</evidence>
<sequence length="212" mass="23841">MERCSLEGRYGATTFHPMGHIIRRYSHEDDLKATEGKRDDEIVKLEAPATFAHTYRIEAPVLSSSVCSTIGQTASWLLKSERKPRNTAGPSSMPVCDAATVPDSDLRPIPIITPAGAYRDTEEARGEIWQLAYNPRQKWYWVNNMQLDEFFFIKCFDSAMNGRARRAPHSAIQMPTDNGLNRESLEVRCVVFWEGTGLEGDGFGKEAGRARL</sequence>
<reference evidence="3" key="2">
    <citation type="journal article" date="2022" name="Microb. Genom.">
        <title>A chromosome-scale genome assembly of the tomato pathogen Cladosporium fulvum reveals a compartmentalized genome architecture and the presence of a dispensable chromosome.</title>
        <authorList>
            <person name="Zaccaron A.Z."/>
            <person name="Chen L.H."/>
            <person name="Samaras A."/>
            <person name="Stergiopoulos I."/>
        </authorList>
    </citation>
    <scope>NUCLEOTIDE SEQUENCE</scope>
    <source>
        <strain evidence="3">Race5_Kim</strain>
    </source>
</reference>
<dbReference type="RefSeq" id="XP_047768868.1">
    <property type="nucleotide sequence ID" value="XM_047912953.1"/>
</dbReference>
<dbReference type="PANTHER" id="PTHR34598:SF3">
    <property type="entry name" value="OXIDOREDUCTASE AN1597"/>
    <property type="match status" value="1"/>
</dbReference>
<dbReference type="PANTHER" id="PTHR34598">
    <property type="entry name" value="BLL6449 PROTEIN"/>
    <property type="match status" value="1"/>
</dbReference>
<dbReference type="NCBIfam" id="NF041278">
    <property type="entry name" value="CmcJ_NvfI_EfuI"/>
    <property type="match status" value="1"/>
</dbReference>
<reference evidence="3" key="1">
    <citation type="submission" date="2021-12" db="EMBL/GenBank/DDBJ databases">
        <authorList>
            <person name="Zaccaron A."/>
            <person name="Stergiopoulos I."/>
        </authorList>
    </citation>
    <scope>NUCLEOTIDE SEQUENCE</scope>
    <source>
        <strain evidence="3">Race5_Kim</strain>
    </source>
</reference>
<gene>
    <name evidence="3" type="ORF">CLAFUR5_13805</name>
</gene>
<proteinExistence type="inferred from homology"/>
<evidence type="ECO:0000313" key="3">
    <source>
        <dbReference type="EMBL" id="UJO24502.1"/>
    </source>
</evidence>
<keyword evidence="4" id="KW-1185">Reference proteome</keyword>
<dbReference type="KEGG" id="ffu:CLAFUR5_13805"/>
<dbReference type="GO" id="GO:0016491">
    <property type="term" value="F:oxidoreductase activity"/>
    <property type="evidence" value="ECO:0007669"/>
    <property type="project" value="UniProtKB-KW"/>
</dbReference>
<keyword evidence="1" id="KW-0560">Oxidoreductase</keyword>
<dbReference type="EMBL" id="CP090174">
    <property type="protein sequence ID" value="UJO24502.1"/>
    <property type="molecule type" value="Genomic_DNA"/>
</dbReference>
<comment type="similarity">
    <text evidence="2">Belongs to the asaB hydroxylase/desaturase family.</text>
</comment>
<accession>A0A9Q8PLB7</accession>
<evidence type="ECO:0000256" key="1">
    <source>
        <dbReference type="ARBA" id="ARBA00023002"/>
    </source>
</evidence>
<dbReference type="InterPro" id="IPR044053">
    <property type="entry name" value="AsaB-like"/>
</dbReference>
<organism evidence="3 4">
    <name type="scientific">Passalora fulva</name>
    <name type="common">Tomato leaf mold</name>
    <name type="synonym">Cladosporium fulvum</name>
    <dbReference type="NCBI Taxonomy" id="5499"/>
    <lineage>
        <taxon>Eukaryota</taxon>
        <taxon>Fungi</taxon>
        <taxon>Dikarya</taxon>
        <taxon>Ascomycota</taxon>
        <taxon>Pezizomycotina</taxon>
        <taxon>Dothideomycetes</taxon>
        <taxon>Dothideomycetidae</taxon>
        <taxon>Mycosphaerellales</taxon>
        <taxon>Mycosphaerellaceae</taxon>
        <taxon>Fulvia</taxon>
    </lineage>
</organism>
<protein>
    <submittedName>
        <fullName evidence="3">Hydroxylase/desaturase CTB9</fullName>
    </submittedName>
</protein>
<dbReference type="GeneID" id="71993683"/>
<dbReference type="OrthoDB" id="412788at2759"/>
<dbReference type="Proteomes" id="UP000756132">
    <property type="component" value="Chromosome 12"/>
</dbReference>
<dbReference type="AlphaFoldDB" id="A0A9Q8PLB7"/>
<name>A0A9Q8PLB7_PASFU</name>
<evidence type="ECO:0000313" key="4">
    <source>
        <dbReference type="Proteomes" id="UP000756132"/>
    </source>
</evidence>